<dbReference type="AlphaFoldDB" id="A0A7R9Q9H3"/>
<dbReference type="EMBL" id="CAJPVJ010000007">
    <property type="protein sequence ID" value="CAG2157308.1"/>
    <property type="molecule type" value="Genomic_DNA"/>
</dbReference>
<sequence length="327" mass="36280">MVNKPVSKQINFVQLSKSCPMFRFQPIYNFQFKPVVFAHLKHCLMNYIPVHVVKMMEQLNSCSRIQGLKAHRVPRRYIVEAGKTLDDVWNVKKDNQGLYDLWVMGPNGFHRHFKDLTNMGTKDVELVISPVVYRSDAALKITVKAGQTSTRHWELKDTWQWTLSFIDALQDALKQVQILSEHVTPSITTALLASVATTEAAIASITLLNDCRETLTISTILLPSAPTASGLAGSSRLIIQATATSISRFIEPINEPPNFCCKPADKPSRNSAPNVDVQRSLSNTLDLPLLSCKTKGALFKRSGNPTGSTSITRTFELTNGLTVGVKL</sequence>
<dbReference type="Proteomes" id="UP000728032">
    <property type="component" value="Unassembled WGS sequence"/>
</dbReference>
<gene>
    <name evidence="2" type="ORF">ONB1V03_LOCUS206</name>
</gene>
<dbReference type="GO" id="GO:0016042">
    <property type="term" value="P:lipid catabolic process"/>
    <property type="evidence" value="ECO:0007669"/>
    <property type="project" value="InterPro"/>
</dbReference>
<accession>A0A7R9Q9H3</accession>
<protein>
    <recommendedName>
        <fullName evidence="1">Bacterial phospholipase C C-terminal domain-containing protein</fullName>
    </recommendedName>
</protein>
<keyword evidence="3" id="KW-1185">Reference proteome</keyword>
<evidence type="ECO:0000313" key="2">
    <source>
        <dbReference type="EMBL" id="CAD7636474.1"/>
    </source>
</evidence>
<dbReference type="EMBL" id="OC914832">
    <property type="protein sequence ID" value="CAD7636474.1"/>
    <property type="molecule type" value="Genomic_DNA"/>
</dbReference>
<dbReference type="Pfam" id="PF05506">
    <property type="entry name" value="PLipase_C_C"/>
    <property type="match status" value="1"/>
</dbReference>
<proteinExistence type="predicted"/>
<dbReference type="GO" id="GO:0004629">
    <property type="term" value="F:phospholipase C activity"/>
    <property type="evidence" value="ECO:0007669"/>
    <property type="project" value="InterPro"/>
</dbReference>
<feature type="domain" description="Bacterial phospholipase C C-terminal" evidence="1">
    <location>
        <begin position="70"/>
        <end position="114"/>
    </location>
</feature>
<organism evidence="2">
    <name type="scientific">Oppiella nova</name>
    <dbReference type="NCBI Taxonomy" id="334625"/>
    <lineage>
        <taxon>Eukaryota</taxon>
        <taxon>Metazoa</taxon>
        <taxon>Ecdysozoa</taxon>
        <taxon>Arthropoda</taxon>
        <taxon>Chelicerata</taxon>
        <taxon>Arachnida</taxon>
        <taxon>Acari</taxon>
        <taxon>Acariformes</taxon>
        <taxon>Sarcoptiformes</taxon>
        <taxon>Oribatida</taxon>
        <taxon>Brachypylina</taxon>
        <taxon>Oppioidea</taxon>
        <taxon>Oppiidae</taxon>
        <taxon>Oppiella</taxon>
    </lineage>
</organism>
<dbReference type="InterPro" id="IPR008475">
    <property type="entry name" value="PLipase_C_C"/>
</dbReference>
<name>A0A7R9Q9H3_9ACAR</name>
<evidence type="ECO:0000259" key="1">
    <source>
        <dbReference type="Pfam" id="PF05506"/>
    </source>
</evidence>
<reference evidence="2" key="1">
    <citation type="submission" date="2020-11" db="EMBL/GenBank/DDBJ databases">
        <authorList>
            <person name="Tran Van P."/>
        </authorList>
    </citation>
    <scope>NUCLEOTIDE SEQUENCE</scope>
</reference>
<evidence type="ECO:0000313" key="3">
    <source>
        <dbReference type="Proteomes" id="UP000728032"/>
    </source>
</evidence>